<feature type="compositionally biased region" description="Low complexity" evidence="1">
    <location>
        <begin position="328"/>
        <end position="340"/>
    </location>
</feature>
<gene>
    <name evidence="3" type="ORF">FWILDA_LOCUS1564</name>
</gene>
<keyword evidence="2" id="KW-1133">Transmembrane helix</keyword>
<dbReference type="OrthoDB" id="2441469at2759"/>
<dbReference type="AlphaFoldDB" id="A0A9W4WIL6"/>
<keyword evidence="2" id="KW-0812">Transmembrane</keyword>
<evidence type="ECO:0000256" key="1">
    <source>
        <dbReference type="SAM" id="MobiDB-lite"/>
    </source>
</evidence>
<feature type="region of interest" description="Disordered" evidence="1">
    <location>
        <begin position="326"/>
        <end position="347"/>
    </location>
</feature>
<keyword evidence="2" id="KW-0472">Membrane</keyword>
<protein>
    <submittedName>
        <fullName evidence="3">11514_t:CDS:1</fullName>
    </submittedName>
</protein>
<organism evidence="3 4">
    <name type="scientific">Funneliformis geosporum</name>
    <dbReference type="NCBI Taxonomy" id="1117311"/>
    <lineage>
        <taxon>Eukaryota</taxon>
        <taxon>Fungi</taxon>
        <taxon>Fungi incertae sedis</taxon>
        <taxon>Mucoromycota</taxon>
        <taxon>Glomeromycotina</taxon>
        <taxon>Glomeromycetes</taxon>
        <taxon>Glomerales</taxon>
        <taxon>Glomeraceae</taxon>
        <taxon>Funneliformis</taxon>
    </lineage>
</organism>
<keyword evidence="4" id="KW-1185">Reference proteome</keyword>
<accession>A0A9W4WIL6</accession>
<reference evidence="3" key="1">
    <citation type="submission" date="2022-08" db="EMBL/GenBank/DDBJ databases">
        <authorList>
            <person name="Kallberg Y."/>
            <person name="Tangrot J."/>
            <person name="Rosling A."/>
        </authorList>
    </citation>
    <scope>NUCLEOTIDE SEQUENCE</scope>
    <source>
        <strain evidence="3">Wild A</strain>
    </source>
</reference>
<proteinExistence type="predicted"/>
<comment type="caution">
    <text evidence="3">The sequence shown here is derived from an EMBL/GenBank/DDBJ whole genome shotgun (WGS) entry which is preliminary data.</text>
</comment>
<evidence type="ECO:0000313" key="3">
    <source>
        <dbReference type="EMBL" id="CAI2164430.1"/>
    </source>
</evidence>
<dbReference type="Proteomes" id="UP001153678">
    <property type="component" value="Unassembled WGS sequence"/>
</dbReference>
<evidence type="ECO:0000313" key="4">
    <source>
        <dbReference type="Proteomes" id="UP001153678"/>
    </source>
</evidence>
<dbReference type="EMBL" id="CAMKVN010000155">
    <property type="protein sequence ID" value="CAI2164430.1"/>
    <property type="molecule type" value="Genomic_DNA"/>
</dbReference>
<evidence type="ECO:0000256" key="2">
    <source>
        <dbReference type="SAM" id="Phobius"/>
    </source>
</evidence>
<feature type="transmembrane region" description="Helical" evidence="2">
    <location>
        <begin position="224"/>
        <end position="248"/>
    </location>
</feature>
<sequence>MTILIFSLAGYIIILFIDVINDEPVVSNTIIEATEIPIPGGIKEALTDQCDEYLIQPTFSSNSNYYEGYFINVQNLTYEKPELDIHSIIAVLVIAITNDTNYNATEIKLPVSFVVADSETSPFRNESYKLPVYVKDLATSSNYKMPNHQLATVSFTRSIRDTIIPNFKDDFGIKPTYYRQYYLMSSIQSVPIDFNTGDLFESGVLLVVQNHLIKKETEQRTRTFFRFFGLVGGAWGLAAVFYAALFGVDLIRPWGCVQFYCCGLRNSTYNKLKKTLPIIPLINSSESPPPSSGDVALQQRVEAIEVFLREYVVDVNYLENAKGHDENNLLPTNNNDGNTNVTAMEHK</sequence>
<name>A0A9W4WIL6_9GLOM</name>